<dbReference type="GO" id="GO:0051536">
    <property type="term" value="F:iron-sulfur cluster binding"/>
    <property type="evidence" value="ECO:0007669"/>
    <property type="project" value="UniProtKB-KW"/>
</dbReference>
<evidence type="ECO:0000256" key="1">
    <source>
        <dbReference type="ARBA" id="ARBA00022723"/>
    </source>
</evidence>
<dbReference type="VEuPathDB" id="FungiDB:CH63R_08661"/>
<dbReference type="STRING" id="759273.H1VMY4"/>
<name>H1VMY4_COLHI</name>
<evidence type="ECO:0000313" key="5">
    <source>
        <dbReference type="EMBL" id="CCF41588.1"/>
    </source>
</evidence>
<keyword evidence="1" id="KW-0479">Metal-binding</keyword>
<dbReference type="HOGENOM" id="CLU_2391859_0_0_1"/>
<dbReference type="PANTHER" id="PTHR43183">
    <property type="entry name" value="HYPOTHETICAL DIHYDROXYACID DEHYDRATASE (EUROFUNG)-RELATED"/>
    <property type="match status" value="1"/>
</dbReference>
<feature type="domain" description="Dihydroxy-acid/6-phosphogluconate dehydratase C-terminal" evidence="4">
    <location>
        <begin position="5"/>
        <end position="83"/>
    </location>
</feature>
<evidence type="ECO:0000256" key="2">
    <source>
        <dbReference type="ARBA" id="ARBA00023004"/>
    </source>
</evidence>
<dbReference type="InterPro" id="IPR052352">
    <property type="entry name" value="Sugar_Degrad_Dehydratases"/>
</dbReference>
<dbReference type="SUPFAM" id="SSF52016">
    <property type="entry name" value="LeuD/IlvD-like"/>
    <property type="match status" value="1"/>
</dbReference>
<dbReference type="AlphaFoldDB" id="H1VMY4"/>
<feature type="non-terminal residue" evidence="5">
    <location>
        <position position="1"/>
    </location>
</feature>
<evidence type="ECO:0000259" key="4">
    <source>
        <dbReference type="Pfam" id="PF24877"/>
    </source>
</evidence>
<organism evidence="5 6">
    <name type="scientific">Colletotrichum higginsianum (strain IMI 349063)</name>
    <name type="common">Crucifer anthracnose fungus</name>
    <dbReference type="NCBI Taxonomy" id="759273"/>
    <lineage>
        <taxon>Eukaryota</taxon>
        <taxon>Fungi</taxon>
        <taxon>Dikarya</taxon>
        <taxon>Ascomycota</taxon>
        <taxon>Pezizomycotina</taxon>
        <taxon>Sordariomycetes</taxon>
        <taxon>Hypocreomycetidae</taxon>
        <taxon>Glomerellales</taxon>
        <taxon>Glomerellaceae</taxon>
        <taxon>Colletotrichum</taxon>
        <taxon>Colletotrichum destructivum species complex</taxon>
    </lineage>
</organism>
<dbReference type="Pfam" id="PF24877">
    <property type="entry name" value="ILV_EDD_C"/>
    <property type="match status" value="1"/>
</dbReference>
<evidence type="ECO:0000256" key="3">
    <source>
        <dbReference type="ARBA" id="ARBA00023014"/>
    </source>
</evidence>
<protein>
    <recommendedName>
        <fullName evidence="4">Dihydroxy-acid/6-phosphogluconate dehydratase C-terminal domain-containing protein</fullName>
    </recommendedName>
</protein>
<dbReference type="Gene3D" id="3.50.30.80">
    <property type="entry name" value="IlvD/EDD C-terminal domain-like"/>
    <property type="match status" value="1"/>
</dbReference>
<dbReference type="EMBL" id="CACQ02004793">
    <property type="protein sequence ID" value="CCF41588.1"/>
    <property type="molecule type" value="Genomic_DNA"/>
</dbReference>
<dbReference type="Proteomes" id="UP000007174">
    <property type="component" value="Unassembled WGS sequence"/>
</dbReference>
<gene>
    <name evidence="5" type="ORF">CH063_11821</name>
</gene>
<dbReference type="GO" id="GO:0046872">
    <property type="term" value="F:metal ion binding"/>
    <property type="evidence" value="ECO:0007669"/>
    <property type="project" value="UniProtKB-KW"/>
</dbReference>
<sequence>AADPESVLGVVRTGDVITCDVERRVIRVEVSDDEIRRRIAERREALEREEENGGSNAPWVAKKRIRGYRGLYLRSVLQAEGGADFDFLTADGPS</sequence>
<dbReference type="InterPro" id="IPR056740">
    <property type="entry name" value="ILV_EDD_C"/>
</dbReference>
<dbReference type="InterPro" id="IPR042096">
    <property type="entry name" value="Dihydro-acid_dehy_C"/>
</dbReference>
<dbReference type="PANTHER" id="PTHR43183:SF1">
    <property type="entry name" value="HYPOTHETICAL DIHYDROXY-ACID DEHYDRATASE (EUROFUNG)-RELATED"/>
    <property type="match status" value="1"/>
</dbReference>
<evidence type="ECO:0000313" key="6">
    <source>
        <dbReference type="Proteomes" id="UP000007174"/>
    </source>
</evidence>
<keyword evidence="3" id="KW-0411">Iron-sulfur</keyword>
<proteinExistence type="predicted"/>
<reference evidence="6" key="1">
    <citation type="journal article" date="2012" name="Nat. Genet.">
        <title>Lifestyle transitions in plant pathogenic Colletotrichum fungi deciphered by genome and transcriptome analyses.</title>
        <authorList>
            <person name="O'Connell R.J."/>
            <person name="Thon M.R."/>
            <person name="Hacquard S."/>
            <person name="Amyotte S.G."/>
            <person name="Kleemann J."/>
            <person name="Torres M.F."/>
            <person name="Damm U."/>
            <person name="Buiate E.A."/>
            <person name="Epstein L."/>
            <person name="Alkan N."/>
            <person name="Altmueller J."/>
            <person name="Alvarado-Balderrama L."/>
            <person name="Bauser C.A."/>
            <person name="Becker C."/>
            <person name="Birren B.W."/>
            <person name="Chen Z."/>
            <person name="Choi J."/>
            <person name="Crouch J.A."/>
            <person name="Duvick J.P."/>
            <person name="Farman M.A."/>
            <person name="Gan P."/>
            <person name="Heiman D."/>
            <person name="Henrissat B."/>
            <person name="Howard R.J."/>
            <person name="Kabbage M."/>
            <person name="Koch C."/>
            <person name="Kracher B."/>
            <person name="Kubo Y."/>
            <person name="Law A.D."/>
            <person name="Lebrun M.-H."/>
            <person name="Lee Y.-H."/>
            <person name="Miyara I."/>
            <person name="Moore N."/>
            <person name="Neumann U."/>
            <person name="Nordstroem K."/>
            <person name="Panaccione D.G."/>
            <person name="Panstruga R."/>
            <person name="Place M."/>
            <person name="Proctor R.H."/>
            <person name="Prusky D."/>
            <person name="Rech G."/>
            <person name="Reinhardt R."/>
            <person name="Rollins J.A."/>
            <person name="Rounsley S."/>
            <person name="Schardl C.L."/>
            <person name="Schwartz D.C."/>
            <person name="Shenoy N."/>
            <person name="Shirasu K."/>
            <person name="Sikhakolli U.R."/>
            <person name="Stueber K."/>
            <person name="Sukno S.A."/>
            <person name="Sweigard J.A."/>
            <person name="Takano Y."/>
            <person name="Takahara H."/>
            <person name="Trail F."/>
            <person name="van der Does H.C."/>
            <person name="Voll L.M."/>
            <person name="Will I."/>
            <person name="Young S."/>
            <person name="Zeng Q."/>
            <person name="Zhang J."/>
            <person name="Zhou S."/>
            <person name="Dickman M.B."/>
            <person name="Schulze-Lefert P."/>
            <person name="Ver Loren van Themaat E."/>
            <person name="Ma L.-J."/>
            <person name="Vaillancourt L.J."/>
        </authorList>
    </citation>
    <scope>NUCLEOTIDE SEQUENCE [LARGE SCALE GENOMIC DNA]</scope>
    <source>
        <strain evidence="6">IMI 349063</strain>
    </source>
</reference>
<dbReference type="eggNOG" id="KOG2448">
    <property type="taxonomic scope" value="Eukaryota"/>
</dbReference>
<accession>H1VMY4</accession>
<keyword evidence="2" id="KW-0408">Iron</keyword>